<dbReference type="InterPro" id="IPR013783">
    <property type="entry name" value="Ig-like_fold"/>
</dbReference>
<dbReference type="InterPro" id="IPR017853">
    <property type="entry name" value="GH"/>
</dbReference>
<dbReference type="GO" id="GO:0005975">
    <property type="term" value="P:carbohydrate metabolic process"/>
    <property type="evidence" value="ECO:0007669"/>
    <property type="project" value="InterPro"/>
</dbReference>
<feature type="signal peptide" evidence="1">
    <location>
        <begin position="1"/>
        <end position="42"/>
    </location>
</feature>
<keyword evidence="1" id="KW-0732">Signal</keyword>
<reference evidence="3 4" key="1">
    <citation type="submission" date="2016-02" db="EMBL/GenBank/DDBJ databases">
        <title>Complete genome of Sinomonas atrocyanea KCTC 3377.</title>
        <authorList>
            <person name="Kim K.M."/>
        </authorList>
    </citation>
    <scope>NUCLEOTIDE SEQUENCE [LARGE SCALE GENOMIC DNA]</scope>
    <source>
        <strain evidence="3 4">KCTC 3377</strain>
    </source>
</reference>
<dbReference type="AlphaFoldDB" id="A0A126ZVU0"/>
<dbReference type="Pfam" id="PF00128">
    <property type="entry name" value="Alpha-amylase"/>
    <property type="match status" value="1"/>
</dbReference>
<dbReference type="EMBL" id="CP014518">
    <property type="protein sequence ID" value="AMM31203.1"/>
    <property type="molecule type" value="Genomic_DNA"/>
</dbReference>
<dbReference type="SUPFAM" id="SSF51445">
    <property type="entry name" value="(Trans)glycosidases"/>
    <property type="match status" value="1"/>
</dbReference>
<evidence type="ECO:0000313" key="3">
    <source>
        <dbReference type="EMBL" id="AMM31203.1"/>
    </source>
</evidence>
<dbReference type="Gene3D" id="2.60.40.1180">
    <property type="entry name" value="Golgi alpha-mannosidase II"/>
    <property type="match status" value="1"/>
</dbReference>
<name>A0A126ZVU0_9MICC</name>
<dbReference type="PATRIC" id="fig|37927.3.peg.523"/>
<evidence type="ECO:0000256" key="1">
    <source>
        <dbReference type="SAM" id="SignalP"/>
    </source>
</evidence>
<dbReference type="Pfam" id="PF22058">
    <property type="entry name" value="X25_BaPul_like"/>
    <property type="match status" value="3"/>
</dbReference>
<proteinExistence type="predicted"/>
<gene>
    <name evidence="3" type="ORF">SA2016_0507</name>
</gene>
<keyword evidence="4" id="KW-1185">Reference proteome</keyword>
<feature type="chain" id="PRO_5007445401" evidence="1">
    <location>
        <begin position="43"/>
        <end position="1049"/>
    </location>
</feature>
<dbReference type="RefSeq" id="WP_066494911.1">
    <property type="nucleotide sequence ID" value="NZ_BJMO01000017.1"/>
</dbReference>
<dbReference type="Gene3D" id="3.20.20.80">
    <property type="entry name" value="Glycosidases"/>
    <property type="match status" value="1"/>
</dbReference>
<dbReference type="InterPro" id="IPR013780">
    <property type="entry name" value="Glyco_hydro_b"/>
</dbReference>
<protein>
    <submittedName>
        <fullName evidence="3">Alpha-amylase</fullName>
    </submittedName>
</protein>
<evidence type="ECO:0000259" key="2">
    <source>
        <dbReference type="SMART" id="SM00642"/>
    </source>
</evidence>
<dbReference type="PANTHER" id="PTHR10357:SF209">
    <property type="entry name" value="PERIPLASMIC ALPHA-AMYLASE"/>
    <property type="match status" value="1"/>
</dbReference>
<dbReference type="PANTHER" id="PTHR10357">
    <property type="entry name" value="ALPHA-AMYLASE FAMILY MEMBER"/>
    <property type="match status" value="1"/>
</dbReference>
<dbReference type="Proteomes" id="UP000070134">
    <property type="component" value="Chromosome"/>
</dbReference>
<dbReference type="CDD" id="cd12962">
    <property type="entry name" value="X25_BaPul_like"/>
    <property type="match status" value="3"/>
</dbReference>
<accession>A0A126ZVU0</accession>
<dbReference type="KEGG" id="satk:SA2016_0507"/>
<evidence type="ECO:0000313" key="4">
    <source>
        <dbReference type="Proteomes" id="UP000070134"/>
    </source>
</evidence>
<dbReference type="SMART" id="SM00642">
    <property type="entry name" value="Aamy"/>
    <property type="match status" value="1"/>
</dbReference>
<organism evidence="3 4">
    <name type="scientific">Sinomonas atrocyanea</name>
    <dbReference type="NCBI Taxonomy" id="37927"/>
    <lineage>
        <taxon>Bacteria</taxon>
        <taxon>Bacillati</taxon>
        <taxon>Actinomycetota</taxon>
        <taxon>Actinomycetes</taxon>
        <taxon>Micrococcales</taxon>
        <taxon>Micrococcaceae</taxon>
        <taxon>Sinomonas</taxon>
    </lineage>
</organism>
<feature type="domain" description="Glycosyl hydrolase family 13 catalytic" evidence="2">
    <location>
        <begin position="70"/>
        <end position="529"/>
    </location>
</feature>
<sequence precursor="true">MRFRPVCPRAARRARSPRARAASTAVVLAAALALGGATTATAAPPPSSDAGGPGAAHSFRTAAGTENYYFVMTDRFANGTAANDQGGLGPDPMVSGFDPTNKGFYHGGDLKGLTSKLDYIQGLGTTAIWLTPSFKNKAVQPEDHSAGYHGYWITDFTQIDPHLGTNAELGTLITQAHARGMKVYFDIITNHTADVIKYQEGSRMPYVSKTASPYKDASGQTFDDAAVADQPSFPAMDPATSFPYHPYIPAGEQDVKVPAWLNDVTLYHNRGDSTFAGESANYGDFSGLDDLFTENPKVLNGFIDVYKKWIGDFGIDGFRIDTMKHVNDAFWQKFSPAILDYAHSVGKKDFFMFGEVYDTSRDFTSKFTTSDHVQAVLDFPFQQAARSYASASSPATTLQKLFQGDDWYTTATSNVYQLPTFLGNHDMGRIGSFIDQDNPTASDAEKVARDRLANELMYFSRGNPIVYYGDEQGFTGTGGDQLARQDMFASRTPEYLADPLLGTTATHAADNYVTTHPLYTSIADLAKVVKDNPALRTGAHQDRYAETTAGVYAFSRIDAAAQREYVVALNNTAAARTAAVPTYIAQRPFAKVFGAGAADRLKTAADRTLTVTVPAFSAVVYESEGRIPDSAAAPVPAIGTPAAAGGDNTRVNVTADLPHDSFYEVTFQARVPGAEGAAGQWHNIGTDDTYPYQVFDATKGMTPGTPLEYRAVSLDNAGHTATSATVSAVVPTPVDPDAPKGPAPQPLSVTVAGDIQHLAGCAGDWAPACQATMAQYDPIASEWRLTLDLPAGTYQFKAALNGSWTQNYGDGGAPNGANITLTHPGGRLTFTYRQDTHETTVSEHAAQPSAVAVAGTLNTAMGCPGDWQPACPQAQLAFDPAQGVWRGTYTLPQGSYSYKAALNKSWDLNYGAGGAPNGPNIALDHPGGTIVFSYNDSTHLVSAGQPAVQPSAVNFPGTYQHLAGCAGDWDPGCTATAATWDPRSQGWILRLASLPAGSYSFKVALNGSWDVNYGTNGALNGSNIGFDHPGGPVAFRYDPTTHLVTIVSG</sequence>
<dbReference type="CDD" id="cd11339">
    <property type="entry name" value="AmyAc_bac_CMD_like_2"/>
    <property type="match status" value="1"/>
</dbReference>
<dbReference type="InterPro" id="IPR006047">
    <property type="entry name" value="GH13_cat_dom"/>
</dbReference>
<dbReference type="STRING" id="37927.SA2016_0507"/>
<dbReference type="OrthoDB" id="9805159at2"/>
<dbReference type="Gene3D" id="2.60.40.10">
    <property type="entry name" value="Immunoglobulins"/>
    <property type="match status" value="3"/>
</dbReference>
<dbReference type="SUPFAM" id="SSF51011">
    <property type="entry name" value="Glycosyl hydrolase domain"/>
    <property type="match status" value="1"/>
</dbReference>
<dbReference type="InterPro" id="IPR054409">
    <property type="entry name" value="X25_BaPul-like"/>
</dbReference>